<name>A0A6A6GCU0_9PEZI</name>
<dbReference type="GO" id="GO:0006012">
    <property type="term" value="P:galactose metabolic process"/>
    <property type="evidence" value="ECO:0007669"/>
    <property type="project" value="TreeGrafter"/>
</dbReference>
<evidence type="ECO:0000313" key="6">
    <source>
        <dbReference type="Proteomes" id="UP000799538"/>
    </source>
</evidence>
<dbReference type="GO" id="GO:0003676">
    <property type="term" value="F:nucleic acid binding"/>
    <property type="evidence" value="ECO:0007669"/>
    <property type="project" value="UniProtKB-UniRule"/>
</dbReference>
<feature type="region of interest" description="Disordered" evidence="2">
    <location>
        <begin position="618"/>
        <end position="803"/>
    </location>
</feature>
<keyword evidence="1" id="KW-0597">Phosphoprotein</keyword>
<feature type="compositionally biased region" description="Basic and acidic residues" evidence="2">
    <location>
        <begin position="46"/>
        <end position="55"/>
    </location>
</feature>
<feature type="compositionally biased region" description="Polar residues" evidence="2">
    <location>
        <begin position="684"/>
        <end position="715"/>
    </location>
</feature>
<dbReference type="InterPro" id="IPR024771">
    <property type="entry name" value="SUZ"/>
</dbReference>
<dbReference type="InterPro" id="IPR001374">
    <property type="entry name" value="R3H_dom"/>
</dbReference>
<dbReference type="PROSITE" id="PS51061">
    <property type="entry name" value="R3H"/>
    <property type="match status" value="1"/>
</dbReference>
<feature type="domain" description="SUZ" evidence="4">
    <location>
        <begin position="324"/>
        <end position="404"/>
    </location>
</feature>
<dbReference type="PROSITE" id="PS51673">
    <property type="entry name" value="SUZ"/>
    <property type="match status" value="1"/>
</dbReference>
<gene>
    <name evidence="5" type="ORF">BDZ85DRAFT_261423</name>
</gene>
<organism evidence="5 6">
    <name type="scientific">Elsinoe ampelina</name>
    <dbReference type="NCBI Taxonomy" id="302913"/>
    <lineage>
        <taxon>Eukaryota</taxon>
        <taxon>Fungi</taxon>
        <taxon>Dikarya</taxon>
        <taxon>Ascomycota</taxon>
        <taxon>Pezizomycotina</taxon>
        <taxon>Dothideomycetes</taxon>
        <taxon>Dothideomycetidae</taxon>
        <taxon>Myriangiales</taxon>
        <taxon>Elsinoaceae</taxon>
        <taxon>Elsinoe</taxon>
    </lineage>
</organism>
<dbReference type="InterPro" id="IPR036867">
    <property type="entry name" value="R3H_dom_sf"/>
</dbReference>
<feature type="region of interest" description="Disordered" evidence="2">
    <location>
        <begin position="24"/>
        <end position="74"/>
    </location>
</feature>
<feature type="region of interest" description="Disordered" evidence="2">
    <location>
        <begin position="93"/>
        <end position="179"/>
    </location>
</feature>
<feature type="domain" description="R3H" evidence="3">
    <location>
        <begin position="260"/>
        <end position="323"/>
    </location>
</feature>
<feature type="compositionally biased region" description="Polar residues" evidence="2">
    <location>
        <begin position="165"/>
        <end position="174"/>
    </location>
</feature>
<dbReference type="PANTHER" id="PTHR15672">
    <property type="entry name" value="CAMP-REGULATED PHOSPHOPROTEIN 21 RELATED R3H DOMAIN CONTAINING PROTEIN"/>
    <property type="match status" value="1"/>
</dbReference>
<feature type="region of interest" description="Disordered" evidence="2">
    <location>
        <begin position="326"/>
        <end position="387"/>
    </location>
</feature>
<dbReference type="PANTHER" id="PTHR15672:SF8">
    <property type="entry name" value="PROTEIN ENCORE"/>
    <property type="match status" value="1"/>
</dbReference>
<proteinExistence type="predicted"/>
<feature type="region of interest" description="Disordered" evidence="2">
    <location>
        <begin position="472"/>
        <end position="508"/>
    </location>
</feature>
<sequence length="803" mass="87374">MSTDATKPKLTFAKVAASGNVKPPAIARGSANPPAPVHSLSPKVLEVPKSDDAAKATDQIESGLDMDKFTPRQTKSALASTFTSAQPLTAMHAMTADNMLKTSGAEPVSEENVEKIPSMRPPPSSMSFDAKSTTSGTTFPLDEKESLRPDDSASVQAGEEDDGRGSTQPSSRIGSDSGARAFSEQLREISIMGPASRQPGPLVRMNSTSAPNPDVLYNPSPIPVPDALNGVSVTLNRDPNSLSFPPDEKLIEALSSVRDRVWVLKLEQDITDFVKDPSAQMFDLPQCNSFYRMLAHKMADYYLLGHTLDTSSATVRLWKIPSSRIPPRLSDLTNPSTAASTPPPPMPQMKILRRSENGTRPSSREGVVDGDSGSDVGKNKFPATREEREARYEAARLRILGSAKPAEEAAAIAAPTKDKDDSTSNSVVGKKKNNRKQRTDSEDGFEARSAYSMYAPGSVAQISKAQPYQHVENVPAHPGQHGQHPQYIPSPYGNGYAPHMDPNQAQHHWQPQQYYVEPPQMPQTWSQDQYGQYYLANQMQNMSIQQPNMMPGYVNPMAQGHSPQYGSPNQMQAYPAYPTMPQGYAEPYSGPFPPQPYQNGHSYQTGQPYQMVQQPYAYGMLPGHSNGSGKRQNPNHPLPGSFNRQYFNPQSQSFVPTQSTSPYRPPFAAPYSPAMSHASASHSTPQHLQRQHSSQSNVNSSPHHTLVQPNPQNLTHPLPQPVYTPNGPQPSMNQHANKDKATPSPQNGSLPRESSIAKFAAPSLPAKPPPPLAETMRFQASHFGPSGMESPGMNGRKPSPRAA</sequence>
<feature type="compositionally biased region" description="Polar residues" evidence="2">
    <location>
        <begin position="642"/>
        <end position="662"/>
    </location>
</feature>
<evidence type="ECO:0000256" key="2">
    <source>
        <dbReference type="SAM" id="MobiDB-lite"/>
    </source>
</evidence>
<dbReference type="Proteomes" id="UP000799538">
    <property type="component" value="Unassembled WGS sequence"/>
</dbReference>
<dbReference type="SUPFAM" id="SSF82708">
    <property type="entry name" value="R3H domain"/>
    <property type="match status" value="1"/>
</dbReference>
<dbReference type="OrthoDB" id="278430at2759"/>
<evidence type="ECO:0000313" key="5">
    <source>
        <dbReference type="EMBL" id="KAF2223353.1"/>
    </source>
</evidence>
<feature type="region of interest" description="Disordered" evidence="2">
    <location>
        <begin position="410"/>
        <end position="445"/>
    </location>
</feature>
<evidence type="ECO:0000259" key="3">
    <source>
        <dbReference type="PROSITE" id="PS51061"/>
    </source>
</evidence>
<protein>
    <recommendedName>
        <fullName evidence="7">SUZ domain-containing protein</fullName>
    </recommendedName>
</protein>
<dbReference type="Pfam" id="PF12752">
    <property type="entry name" value="SUZ"/>
    <property type="match status" value="1"/>
</dbReference>
<dbReference type="Gene3D" id="3.30.1370.50">
    <property type="entry name" value="R3H-like domain"/>
    <property type="match status" value="1"/>
</dbReference>
<keyword evidence="6" id="KW-1185">Reference proteome</keyword>
<feature type="compositionally biased region" description="Basic and acidic residues" evidence="2">
    <location>
        <begin position="353"/>
        <end position="367"/>
    </location>
</feature>
<dbReference type="Pfam" id="PF01424">
    <property type="entry name" value="R3H"/>
    <property type="match status" value="1"/>
</dbReference>
<feature type="compositionally biased region" description="Basic and acidic residues" evidence="2">
    <location>
        <begin position="141"/>
        <end position="151"/>
    </location>
</feature>
<dbReference type="InterPro" id="IPR051937">
    <property type="entry name" value="R3H_domain_containing"/>
</dbReference>
<accession>A0A6A6GCU0</accession>
<feature type="compositionally biased region" description="Low complexity" evidence="2">
    <location>
        <begin position="669"/>
        <end position="683"/>
    </location>
</feature>
<evidence type="ECO:0000259" key="4">
    <source>
        <dbReference type="PROSITE" id="PS51673"/>
    </source>
</evidence>
<evidence type="ECO:0000256" key="1">
    <source>
        <dbReference type="ARBA" id="ARBA00022553"/>
    </source>
</evidence>
<dbReference type="EMBL" id="ML992506">
    <property type="protein sequence ID" value="KAF2223353.1"/>
    <property type="molecule type" value="Genomic_DNA"/>
</dbReference>
<feature type="compositionally biased region" description="Polar residues" evidence="2">
    <location>
        <begin position="625"/>
        <end position="635"/>
    </location>
</feature>
<dbReference type="CDD" id="cd02642">
    <property type="entry name" value="R3H_encore_like"/>
    <property type="match status" value="1"/>
</dbReference>
<evidence type="ECO:0008006" key="7">
    <source>
        <dbReference type="Google" id="ProtNLM"/>
    </source>
</evidence>
<reference evidence="6" key="1">
    <citation type="journal article" date="2020" name="Stud. Mycol.">
        <title>101 Dothideomycetes genomes: A test case for predicting lifestyles and emergence of pathogens.</title>
        <authorList>
            <person name="Haridas S."/>
            <person name="Albert R."/>
            <person name="Binder M."/>
            <person name="Bloem J."/>
            <person name="LaButti K."/>
            <person name="Salamov A."/>
            <person name="Andreopoulos B."/>
            <person name="Baker S."/>
            <person name="Barry K."/>
            <person name="Bills G."/>
            <person name="Bluhm B."/>
            <person name="Cannon C."/>
            <person name="Castanera R."/>
            <person name="Culley D."/>
            <person name="Daum C."/>
            <person name="Ezra D."/>
            <person name="Gonzalez J."/>
            <person name="Henrissat B."/>
            <person name="Kuo A."/>
            <person name="Liang C."/>
            <person name="Lipzen A."/>
            <person name="Lutzoni F."/>
            <person name="Magnuson J."/>
            <person name="Mondo S."/>
            <person name="Nolan M."/>
            <person name="Ohm R."/>
            <person name="Pangilinan J."/>
            <person name="Park H.-J."/>
            <person name="Ramirez L."/>
            <person name="Alfaro M."/>
            <person name="Sun H."/>
            <person name="Tritt A."/>
            <person name="Yoshinaga Y."/>
            <person name="Zwiers L.-H."/>
            <person name="Turgeon B."/>
            <person name="Goodwin S."/>
            <person name="Spatafora J."/>
            <person name="Crous P."/>
            <person name="Grigoriev I."/>
        </authorList>
    </citation>
    <scope>NUCLEOTIDE SEQUENCE [LARGE SCALE GENOMIC DNA]</scope>
    <source>
        <strain evidence="6">CECT 20119</strain>
    </source>
</reference>
<dbReference type="AlphaFoldDB" id="A0A6A6GCU0"/>